<evidence type="ECO:0000313" key="2">
    <source>
        <dbReference type="EMBL" id="OGK66259.1"/>
    </source>
</evidence>
<keyword evidence="1" id="KW-0472">Membrane</keyword>
<feature type="transmembrane region" description="Helical" evidence="1">
    <location>
        <begin position="101"/>
        <end position="122"/>
    </location>
</feature>
<feature type="transmembrane region" description="Helical" evidence="1">
    <location>
        <begin position="202"/>
        <end position="225"/>
    </location>
</feature>
<comment type="caution">
    <text evidence="2">The sequence shown here is derived from an EMBL/GenBank/DDBJ whole genome shotgun (WGS) entry which is preliminary data.</text>
</comment>
<feature type="transmembrane region" description="Helical" evidence="1">
    <location>
        <begin position="128"/>
        <end position="146"/>
    </location>
</feature>
<dbReference type="EMBL" id="MGBG01000009">
    <property type="protein sequence ID" value="OGK66259.1"/>
    <property type="molecule type" value="Genomic_DNA"/>
</dbReference>
<keyword evidence="1" id="KW-1133">Transmembrane helix</keyword>
<reference evidence="2 3" key="1">
    <citation type="journal article" date="2016" name="Nat. Commun.">
        <title>Thousands of microbial genomes shed light on interconnected biogeochemical processes in an aquifer system.</title>
        <authorList>
            <person name="Anantharaman K."/>
            <person name="Brown C.T."/>
            <person name="Hug L.A."/>
            <person name="Sharon I."/>
            <person name="Castelle C.J."/>
            <person name="Probst A.J."/>
            <person name="Thomas B.C."/>
            <person name="Singh A."/>
            <person name="Wilkins M.J."/>
            <person name="Karaoz U."/>
            <person name="Brodie E.L."/>
            <person name="Williams K.H."/>
            <person name="Hubbard S.S."/>
            <person name="Banfield J.F."/>
        </authorList>
    </citation>
    <scope>NUCLEOTIDE SEQUENCE [LARGE SCALE GENOMIC DNA]</scope>
</reference>
<accession>A0A1F7KEH7</accession>
<evidence type="ECO:0000256" key="1">
    <source>
        <dbReference type="SAM" id="Phobius"/>
    </source>
</evidence>
<feature type="transmembrane region" description="Helical" evidence="1">
    <location>
        <begin position="158"/>
        <end position="182"/>
    </location>
</feature>
<protein>
    <submittedName>
        <fullName evidence="2">Uncharacterized protein</fullName>
    </submittedName>
</protein>
<organism evidence="2 3">
    <name type="scientific">Candidatus Roizmanbacteria bacterium RIFOXYA1_FULL_41_12</name>
    <dbReference type="NCBI Taxonomy" id="1802082"/>
    <lineage>
        <taxon>Bacteria</taxon>
        <taxon>Candidatus Roizmaniibacteriota</taxon>
    </lineage>
</organism>
<name>A0A1F7KEH7_9BACT</name>
<dbReference type="AlphaFoldDB" id="A0A1F7KEH7"/>
<evidence type="ECO:0000313" key="3">
    <source>
        <dbReference type="Proteomes" id="UP000178450"/>
    </source>
</evidence>
<dbReference type="Proteomes" id="UP000178450">
    <property type="component" value="Unassembled WGS sequence"/>
</dbReference>
<sequence>MTILLLQILGLLFLIFWASRTFIKILGQYLFRIFKNEAAVVKGLAFILLPGTFIHEAAHLILAEFMQVRTDGISVMPEIKADRSIKLGGVKIEQTDPLRRTLIGLAPVFFGLILIWVATAYSKSGMEWVFVALYIYLLLQVGLTMFSSAKDLEGSVVGLFLASLVFLLVKYIGEIVTFVPLINAKNQLVSFVSHNLFYLRNGLFYSLVVIVVTMLLVSVVLVPLLRSNTPRS</sequence>
<gene>
    <name evidence="2" type="ORF">A2209_01365</name>
</gene>
<proteinExistence type="predicted"/>
<keyword evidence="1" id="KW-0812">Transmembrane</keyword>